<dbReference type="AlphaFoldDB" id="A0A977PLL8"/>
<dbReference type="Gene3D" id="1.20.5.820">
    <property type="entry name" value="Preprotein translocase SecE subunit"/>
    <property type="match status" value="1"/>
</dbReference>
<dbReference type="InterPro" id="IPR001901">
    <property type="entry name" value="Translocase_SecE/Sec61-g"/>
</dbReference>
<feature type="transmembrane region" description="Helical" evidence="8">
    <location>
        <begin position="40"/>
        <end position="64"/>
    </location>
</feature>
<dbReference type="EMBL" id="CP006868">
    <property type="protein sequence ID" value="UXD22470.1"/>
    <property type="molecule type" value="Genomic_DNA"/>
</dbReference>
<dbReference type="PROSITE" id="PS01067">
    <property type="entry name" value="SECE_SEC61G"/>
    <property type="match status" value="1"/>
</dbReference>
<gene>
    <name evidence="8" type="primary">secE</name>
    <name evidence="9" type="ORF">IPA_05105</name>
</gene>
<evidence type="ECO:0000256" key="7">
    <source>
        <dbReference type="ARBA" id="ARBA00037847"/>
    </source>
</evidence>
<keyword evidence="3 8" id="KW-0653">Protein transport</keyword>
<keyword evidence="4 8" id="KW-1133">Transmembrane helix</keyword>
<dbReference type="GO" id="GO:0009306">
    <property type="term" value="P:protein secretion"/>
    <property type="evidence" value="ECO:0007669"/>
    <property type="project" value="UniProtKB-UniRule"/>
</dbReference>
<proteinExistence type="inferred from homology"/>
<evidence type="ECO:0000256" key="3">
    <source>
        <dbReference type="ARBA" id="ARBA00022927"/>
    </source>
</evidence>
<keyword evidence="5 8" id="KW-0811">Translocation</keyword>
<sequence length="65" mass="7447">MSEMIDKYWNKLVEMIYEWRSILNKASKPSPEELSAIMKVVGLATIIIGVLAYVIRLLAVLFLFS</sequence>
<keyword evidence="6 8" id="KW-0472">Membrane</keyword>
<dbReference type="GO" id="GO:0065002">
    <property type="term" value="P:intracellular protein transmembrane transport"/>
    <property type="evidence" value="ECO:0007669"/>
    <property type="project" value="UniProtKB-UniRule"/>
</dbReference>
<evidence type="ECO:0000313" key="9">
    <source>
        <dbReference type="EMBL" id="UXD22470.1"/>
    </source>
</evidence>
<keyword evidence="1 8" id="KW-0813">Transport</keyword>
<evidence type="ECO:0000256" key="8">
    <source>
        <dbReference type="HAMAP-Rule" id="MF_00422"/>
    </source>
</evidence>
<evidence type="ECO:0000313" key="10">
    <source>
        <dbReference type="Proteomes" id="UP001063698"/>
    </source>
</evidence>
<dbReference type="GO" id="GO:0005886">
    <property type="term" value="C:plasma membrane"/>
    <property type="evidence" value="ECO:0007669"/>
    <property type="project" value="UniProtKB-SubCell"/>
</dbReference>
<dbReference type="GO" id="GO:0008320">
    <property type="term" value="F:protein transmembrane transporter activity"/>
    <property type="evidence" value="ECO:0007669"/>
    <property type="project" value="UniProtKB-UniRule"/>
</dbReference>
<evidence type="ECO:0000256" key="6">
    <source>
        <dbReference type="ARBA" id="ARBA00023136"/>
    </source>
</evidence>
<organism evidence="9 10">
    <name type="scientific">Ignicoccus pacificus DSM 13166</name>
    <dbReference type="NCBI Taxonomy" id="940294"/>
    <lineage>
        <taxon>Archaea</taxon>
        <taxon>Thermoproteota</taxon>
        <taxon>Thermoprotei</taxon>
        <taxon>Desulfurococcales</taxon>
        <taxon>Desulfurococcaceae</taxon>
        <taxon>Ignicoccus</taxon>
    </lineage>
</organism>
<dbReference type="Proteomes" id="UP001063698">
    <property type="component" value="Chromosome"/>
</dbReference>
<dbReference type="Pfam" id="PF00584">
    <property type="entry name" value="SecE"/>
    <property type="match status" value="1"/>
</dbReference>
<dbReference type="GO" id="GO:0006605">
    <property type="term" value="P:protein targeting"/>
    <property type="evidence" value="ECO:0007669"/>
    <property type="project" value="UniProtKB-UniRule"/>
</dbReference>
<comment type="subcellular location">
    <subcellularLocation>
        <location evidence="8">Cell membrane</location>
        <topology evidence="8">Single-pass membrane protein</topology>
    </subcellularLocation>
    <subcellularLocation>
        <location evidence="7">Endomembrane system</location>
        <topology evidence="7">Single-pass membrane protein</topology>
    </subcellularLocation>
</comment>
<evidence type="ECO:0000256" key="1">
    <source>
        <dbReference type="ARBA" id="ARBA00022448"/>
    </source>
</evidence>
<dbReference type="NCBIfam" id="TIGR00327">
    <property type="entry name" value="secE_euk_arch"/>
    <property type="match status" value="1"/>
</dbReference>
<reference evidence="9" key="1">
    <citation type="submission" date="2013-11" db="EMBL/GenBank/DDBJ databases">
        <title>Comparative genomics of Ignicoccus.</title>
        <authorList>
            <person name="Podar M."/>
        </authorList>
    </citation>
    <scope>NUCLEOTIDE SEQUENCE</scope>
    <source>
        <strain evidence="9">DSM 13166</strain>
    </source>
</reference>
<protein>
    <recommendedName>
        <fullName evidence="8">Protein translocase subunit SecE</fullName>
    </recommendedName>
    <alternativeName>
        <fullName evidence="8">Protein transport protein Sec61 gamma subunit homolog</fullName>
    </alternativeName>
</protein>
<dbReference type="InterPro" id="IPR008158">
    <property type="entry name" value="Translocase_Sec61-g"/>
</dbReference>
<keyword evidence="8" id="KW-1003">Cell membrane</keyword>
<comment type="similarity">
    <text evidence="8">Belongs to the SecE/SEC61-gamma family.</text>
</comment>
<accession>A0A977PLL8</accession>
<dbReference type="GO" id="GO:0012505">
    <property type="term" value="C:endomembrane system"/>
    <property type="evidence" value="ECO:0007669"/>
    <property type="project" value="UniProtKB-SubCell"/>
</dbReference>
<comment type="subunit">
    <text evidence="8">Component of the Sec protein translocase complex. Heterotrimer consisting of SecY (alpha), SecG (beta) and SecE (gamma) subunits. The heterotrimers can form oligomers, although 1 heterotrimer is thought to be able to translocate proteins. Interacts with the ribosome. May interact with SecDF, and other proteins may be involved.</text>
</comment>
<evidence type="ECO:0000256" key="4">
    <source>
        <dbReference type="ARBA" id="ARBA00022989"/>
    </source>
</evidence>
<dbReference type="HAMAP" id="MF_00422">
    <property type="entry name" value="SecE"/>
    <property type="match status" value="1"/>
</dbReference>
<dbReference type="KEGG" id="ipc:IPA_05105"/>
<evidence type="ECO:0000256" key="5">
    <source>
        <dbReference type="ARBA" id="ARBA00023010"/>
    </source>
</evidence>
<name>A0A977PLL8_9CREN</name>
<keyword evidence="2 8" id="KW-0812">Transmembrane</keyword>
<comment type="function">
    <text evidence="8">Essential subunit of the Sec protein translocation channel SecYEG. Clamps together the 2 halves of SecY. May contact the channel plug during translocation.</text>
</comment>
<evidence type="ECO:0000256" key="2">
    <source>
        <dbReference type="ARBA" id="ARBA00022692"/>
    </source>
</evidence>
<dbReference type="SUPFAM" id="SSF103456">
    <property type="entry name" value="Preprotein translocase SecE subunit"/>
    <property type="match status" value="1"/>
</dbReference>
<dbReference type="InterPro" id="IPR023391">
    <property type="entry name" value="Prot_translocase_SecE_dom_sf"/>
</dbReference>
<keyword evidence="10" id="KW-1185">Reference proteome</keyword>